<gene>
    <name evidence="3" type="ORF">FY004_26290</name>
</gene>
<feature type="domain" description="eCIS core" evidence="2">
    <location>
        <begin position="96"/>
        <end position="167"/>
    </location>
</feature>
<proteinExistence type="predicted"/>
<sequence length="432" mass="46166">MRAHASGSGKEPAGSPSRSRGRTRAAAPARPAGAPRALDSRGALALQRALGNTAVTRLLEEERERQEESARPGGTEAAPDVQRSAVQNVLRAPGRPLDAALKDDMESRFDADFSDVRLHTGAAARDSAAEIGARAYTSGSHIVIGDGGDDQHTLAHELTHVIQQRTGPVSGTDDGTGLRISDPSDRYEREAEANASRVLSRPPAHSPAEGAGHGPSSHDTGAATVQRRPREKPAEEEGDHTHVDPDYPGLRLTMDQALTDEYYETIFKLGESEERVLFDMDGSFGYIKVDEGLQTYYKLVEQEIGAKDAQADLTGHFSPQRDSSYHVRANGKQFQDARVDSLQDFESAGIGPGQLVEVSVALLSQASGRAETVAGGLVESRLDNATTGMRNSAALDPIKIRVTSSGISISDGNHRLAAAARERHDYVPCLIV</sequence>
<dbReference type="InterPro" id="IPR025295">
    <property type="entry name" value="eCIS_core_dom"/>
</dbReference>
<accession>A0A5D4ILD1</accession>
<evidence type="ECO:0000259" key="2">
    <source>
        <dbReference type="Pfam" id="PF13699"/>
    </source>
</evidence>
<comment type="caution">
    <text evidence="3">The sequence shown here is derived from an EMBL/GenBank/DDBJ whole genome shotgun (WGS) entry which is preliminary data.</text>
</comment>
<name>A0A5D4ILD1_9ACTN</name>
<dbReference type="AlphaFoldDB" id="A0A5D4ILD1"/>
<dbReference type="EMBL" id="VSZQ01000167">
    <property type="protein sequence ID" value="TYR54008.1"/>
    <property type="molecule type" value="Genomic_DNA"/>
</dbReference>
<organism evidence="3 4">
    <name type="scientific">Streptomyces parvus</name>
    <dbReference type="NCBI Taxonomy" id="66428"/>
    <lineage>
        <taxon>Bacteria</taxon>
        <taxon>Bacillati</taxon>
        <taxon>Actinomycetota</taxon>
        <taxon>Actinomycetes</taxon>
        <taxon>Kitasatosporales</taxon>
        <taxon>Streptomycetaceae</taxon>
        <taxon>Streptomyces</taxon>
    </lineage>
</organism>
<feature type="region of interest" description="Disordered" evidence="1">
    <location>
        <begin position="1"/>
        <end position="40"/>
    </location>
</feature>
<feature type="region of interest" description="Disordered" evidence="1">
    <location>
        <begin position="57"/>
        <end position="86"/>
    </location>
</feature>
<evidence type="ECO:0000313" key="4">
    <source>
        <dbReference type="Proteomes" id="UP000323242"/>
    </source>
</evidence>
<keyword evidence="4" id="KW-1185">Reference proteome</keyword>
<evidence type="ECO:0000256" key="1">
    <source>
        <dbReference type="SAM" id="MobiDB-lite"/>
    </source>
</evidence>
<protein>
    <submittedName>
        <fullName evidence="3">DUF4157 domain-containing protein</fullName>
    </submittedName>
</protein>
<reference evidence="3 4" key="1">
    <citation type="submission" date="2019-08" db="EMBL/GenBank/DDBJ databases">
        <title>Draft genome for granaticin producer strain Streptomyces parvus C05.</title>
        <authorList>
            <person name="Gonzalez-Pimentel J.L."/>
        </authorList>
    </citation>
    <scope>NUCLEOTIDE SEQUENCE [LARGE SCALE GENOMIC DNA]</scope>
    <source>
        <strain evidence="3 4">C05</strain>
    </source>
</reference>
<feature type="compositionally biased region" description="Basic and acidic residues" evidence="1">
    <location>
        <begin position="58"/>
        <end position="70"/>
    </location>
</feature>
<feature type="region of interest" description="Disordered" evidence="1">
    <location>
        <begin position="162"/>
        <end position="250"/>
    </location>
</feature>
<feature type="compositionally biased region" description="Low complexity" evidence="1">
    <location>
        <begin position="12"/>
        <end position="37"/>
    </location>
</feature>
<feature type="compositionally biased region" description="Basic and acidic residues" evidence="1">
    <location>
        <begin position="182"/>
        <end position="192"/>
    </location>
</feature>
<dbReference type="Proteomes" id="UP000323242">
    <property type="component" value="Unassembled WGS sequence"/>
</dbReference>
<dbReference type="Pfam" id="PF13699">
    <property type="entry name" value="eCIS_core"/>
    <property type="match status" value="1"/>
</dbReference>
<feature type="compositionally biased region" description="Basic and acidic residues" evidence="1">
    <location>
        <begin position="231"/>
        <end position="245"/>
    </location>
</feature>
<evidence type="ECO:0000313" key="3">
    <source>
        <dbReference type="EMBL" id="TYR54008.1"/>
    </source>
</evidence>